<comment type="caution">
    <text evidence="4">The sequence shown here is derived from an EMBL/GenBank/DDBJ whole genome shotgun (WGS) entry which is preliminary data.</text>
</comment>
<dbReference type="CDD" id="cd08545">
    <property type="entry name" value="YcnI_like"/>
    <property type="match status" value="1"/>
</dbReference>
<name>A0ABP7E229_9GAMM</name>
<feature type="signal peptide" evidence="2">
    <location>
        <begin position="1"/>
        <end position="23"/>
    </location>
</feature>
<keyword evidence="2" id="KW-0732">Signal</keyword>
<proteinExistence type="predicted"/>
<dbReference type="RefSeq" id="WP_344964662.1">
    <property type="nucleotide sequence ID" value="NZ_BAABDS010000030.1"/>
</dbReference>
<organism evidence="4 5">
    <name type="scientific">Oceanisphaera sediminis</name>
    <dbReference type="NCBI Taxonomy" id="981381"/>
    <lineage>
        <taxon>Bacteria</taxon>
        <taxon>Pseudomonadati</taxon>
        <taxon>Pseudomonadota</taxon>
        <taxon>Gammaproteobacteria</taxon>
        <taxon>Aeromonadales</taxon>
        <taxon>Aeromonadaceae</taxon>
        <taxon>Oceanisphaera</taxon>
    </lineage>
</organism>
<evidence type="ECO:0000313" key="4">
    <source>
        <dbReference type="EMBL" id="GAA3712322.1"/>
    </source>
</evidence>
<dbReference type="EMBL" id="BAABDS010000030">
    <property type="protein sequence ID" value="GAA3712322.1"/>
    <property type="molecule type" value="Genomic_DNA"/>
</dbReference>
<feature type="domain" description="YncI copper-binding" evidence="3">
    <location>
        <begin position="24"/>
        <end position="168"/>
    </location>
</feature>
<dbReference type="InterPro" id="IPR012533">
    <property type="entry name" value="YcnI-copper_dom"/>
</dbReference>
<dbReference type="Pfam" id="PF07987">
    <property type="entry name" value="DUF1775"/>
    <property type="match status" value="1"/>
</dbReference>
<sequence length="175" mass="19195">MKPLLPLALAALSSLVVSQAAFAHASLETKTAPAGSHYKGVIKIGHGCDGAATQTLRVQLPLEVQHAKPMPKAGWQLELKREKLDVPYDYYGTQVSEDVRELVWTGGNLSDDHYDEFVFTARLAGEPGETLYLNTIQECTQGELRWTEIPADGQDPHDLPHPAPAITLTEAKHHH</sequence>
<evidence type="ECO:0000256" key="2">
    <source>
        <dbReference type="SAM" id="SignalP"/>
    </source>
</evidence>
<accession>A0ABP7E229</accession>
<feature type="region of interest" description="Disordered" evidence="1">
    <location>
        <begin position="149"/>
        <end position="175"/>
    </location>
</feature>
<dbReference type="Proteomes" id="UP001501479">
    <property type="component" value="Unassembled WGS sequence"/>
</dbReference>
<gene>
    <name evidence="4" type="ORF">GCM10022421_19620</name>
</gene>
<reference evidence="5" key="1">
    <citation type="journal article" date="2019" name="Int. J. Syst. Evol. Microbiol.">
        <title>The Global Catalogue of Microorganisms (GCM) 10K type strain sequencing project: providing services to taxonomists for standard genome sequencing and annotation.</title>
        <authorList>
            <consortium name="The Broad Institute Genomics Platform"/>
            <consortium name="The Broad Institute Genome Sequencing Center for Infectious Disease"/>
            <person name="Wu L."/>
            <person name="Ma J."/>
        </authorList>
    </citation>
    <scope>NUCLEOTIDE SEQUENCE [LARGE SCALE GENOMIC DNA]</scope>
    <source>
        <strain evidence="5">JCM 17329</strain>
    </source>
</reference>
<evidence type="ECO:0000259" key="3">
    <source>
        <dbReference type="Pfam" id="PF07987"/>
    </source>
</evidence>
<keyword evidence="5" id="KW-1185">Reference proteome</keyword>
<dbReference type="Gene3D" id="2.60.40.2230">
    <property type="entry name" value="Uncharacterised protein YcnI-like PF07987, DUF1775"/>
    <property type="match status" value="1"/>
</dbReference>
<protein>
    <submittedName>
        <fullName evidence="4">YcnI family protein</fullName>
    </submittedName>
</protein>
<feature type="chain" id="PRO_5045985087" evidence="2">
    <location>
        <begin position="24"/>
        <end position="175"/>
    </location>
</feature>
<dbReference type="InterPro" id="IPR038507">
    <property type="entry name" value="YcnI-like_sf"/>
</dbReference>
<evidence type="ECO:0000313" key="5">
    <source>
        <dbReference type="Proteomes" id="UP001501479"/>
    </source>
</evidence>
<evidence type="ECO:0000256" key="1">
    <source>
        <dbReference type="SAM" id="MobiDB-lite"/>
    </source>
</evidence>